<dbReference type="OrthoDB" id="69711at2759"/>
<dbReference type="InterPro" id="IPR011990">
    <property type="entry name" value="TPR-like_helical_dom_sf"/>
</dbReference>
<name>A0A922KWC3_DERFA</name>
<gene>
    <name evidence="2" type="ORF">DERF_014156</name>
    <name evidence="1" type="ORF">HUG17_4090</name>
</gene>
<evidence type="ECO:0000313" key="1">
    <source>
        <dbReference type="EMBL" id="KAH7640057.1"/>
    </source>
</evidence>
<dbReference type="Proteomes" id="UP000790347">
    <property type="component" value="Unassembled WGS sequence"/>
</dbReference>
<dbReference type="Proteomes" id="UP000828236">
    <property type="component" value="Unassembled WGS sequence"/>
</dbReference>
<sequence>MSSIYQKYDDEIGKKNCDYNQLEKEMLNQHWQQDPELAWRLASIVYYKCLNLSNDEEIKLKTIESLRYAEKSIELFTKQQNESVGGGDGNIFYAYKWSAMAHGRLALFEMANVERKILYTANFLQYLDKCLQQQEKQKESNQKITNDHLVLFMQGRFQLALSMLSEDEQKIFQKRLGPNVVIPKLNLLDGESKLRRSIELQPDFIDNYITLAYLLIKEHKILDAKQIIEKGLQQQCCNKSDELIRQELLKIKETLG</sequence>
<organism evidence="2 3">
    <name type="scientific">Dermatophagoides farinae</name>
    <name type="common">American house dust mite</name>
    <dbReference type="NCBI Taxonomy" id="6954"/>
    <lineage>
        <taxon>Eukaryota</taxon>
        <taxon>Metazoa</taxon>
        <taxon>Ecdysozoa</taxon>
        <taxon>Arthropoda</taxon>
        <taxon>Chelicerata</taxon>
        <taxon>Arachnida</taxon>
        <taxon>Acari</taxon>
        <taxon>Acariformes</taxon>
        <taxon>Sarcoptiformes</taxon>
        <taxon>Astigmata</taxon>
        <taxon>Psoroptidia</taxon>
        <taxon>Analgoidea</taxon>
        <taxon>Pyroglyphidae</taxon>
        <taxon>Dermatophagoidinae</taxon>
        <taxon>Dermatophagoides</taxon>
    </lineage>
</organism>
<protein>
    <submittedName>
        <fullName evidence="2">Uncharacterized protein</fullName>
    </submittedName>
</protein>
<comment type="caution">
    <text evidence="2">The sequence shown here is derived from an EMBL/GenBank/DDBJ whole genome shotgun (WGS) entry which is preliminary data.</text>
</comment>
<proteinExistence type="predicted"/>
<reference evidence="1" key="2">
    <citation type="submission" date="2020-06" db="EMBL/GenBank/DDBJ databases">
        <authorList>
            <person name="Ji K."/>
            <person name="Li J."/>
        </authorList>
    </citation>
    <scope>NUCLEOTIDE SEQUENCE</scope>
    <source>
        <strain evidence="1">JKM2019</strain>
        <tissue evidence="1">Whole body</tissue>
    </source>
</reference>
<dbReference type="EMBL" id="ASGP02000008">
    <property type="protein sequence ID" value="KAH9493405.1"/>
    <property type="molecule type" value="Genomic_DNA"/>
</dbReference>
<reference evidence="2" key="1">
    <citation type="submission" date="2013-05" db="EMBL/GenBank/DDBJ databases">
        <authorList>
            <person name="Yim A.K.Y."/>
            <person name="Chan T.F."/>
            <person name="Ji K.M."/>
            <person name="Liu X.Y."/>
            <person name="Zhou J.W."/>
            <person name="Li R.Q."/>
            <person name="Yang K.Y."/>
            <person name="Li J."/>
            <person name="Li M."/>
            <person name="Law P.T.W."/>
            <person name="Wu Y.L."/>
            <person name="Cai Z.L."/>
            <person name="Qin H."/>
            <person name="Bao Y."/>
            <person name="Leung R.K.K."/>
            <person name="Ng P.K.S."/>
            <person name="Zou J."/>
            <person name="Zhong X.J."/>
            <person name="Ran P.X."/>
            <person name="Zhong N.S."/>
            <person name="Liu Z.G."/>
            <person name="Tsui S.K.W."/>
        </authorList>
    </citation>
    <scope>NUCLEOTIDE SEQUENCE</scope>
    <source>
        <strain evidence="2">Derf</strain>
        <tissue evidence="2">Whole organism</tissue>
    </source>
</reference>
<evidence type="ECO:0000313" key="3">
    <source>
        <dbReference type="Proteomes" id="UP000790347"/>
    </source>
</evidence>
<dbReference type="AlphaFoldDB" id="A0A922KWC3"/>
<dbReference type="EMBL" id="SDOV01000007">
    <property type="protein sequence ID" value="KAH7640057.1"/>
    <property type="molecule type" value="Genomic_DNA"/>
</dbReference>
<dbReference type="Gene3D" id="1.25.40.10">
    <property type="entry name" value="Tetratricopeptide repeat domain"/>
    <property type="match status" value="1"/>
</dbReference>
<evidence type="ECO:0000313" key="2">
    <source>
        <dbReference type="EMBL" id="KAH9493405.1"/>
    </source>
</evidence>
<keyword evidence="3" id="KW-1185">Reference proteome</keyword>
<reference evidence="1" key="3">
    <citation type="journal article" date="2021" name="World Allergy Organ. J.">
        <title>Chromosome-level assembly of Dermatophagoides farinae genome and transcriptome reveals two novel allergens Der f 37 and Der f 39.</title>
        <authorList>
            <person name="Chen J."/>
            <person name="Cai Z."/>
            <person name="Fan D."/>
            <person name="Hu J."/>
            <person name="Hou Y."/>
            <person name="He Y."/>
            <person name="Zhang Z."/>
            <person name="Zhao Z."/>
            <person name="Gao P."/>
            <person name="Hu W."/>
            <person name="Sun J."/>
            <person name="Li J."/>
            <person name="Ji K."/>
        </authorList>
    </citation>
    <scope>NUCLEOTIDE SEQUENCE</scope>
    <source>
        <strain evidence="1">JKM2019</strain>
    </source>
</reference>
<accession>A0A922KWC3</accession>
<reference evidence="2" key="4">
    <citation type="journal article" date="2022" name="Res Sq">
        <title>Comparative Genomics Reveals Insights into the Divergent Evolution of Astigmatic Mites and Household Pest Adaptations.</title>
        <authorList>
            <person name="Xiong Q."/>
            <person name="Wan A.T.-Y."/>
            <person name="Liu X.-Y."/>
            <person name="Fung C.S.-H."/>
            <person name="Xiao X."/>
            <person name="Malainual N."/>
            <person name="Hou J."/>
            <person name="Wang L."/>
            <person name="Wang M."/>
            <person name="Yang K."/>
            <person name="Cui Y."/>
            <person name="Leung E."/>
            <person name="Nong W."/>
            <person name="Shin S.-K."/>
            <person name="Au S."/>
            <person name="Jeong K.Y."/>
            <person name="Chew F.T."/>
            <person name="Hui J."/>
            <person name="Leung T.F."/>
            <person name="Tungtrongchitr A."/>
            <person name="Zhong N."/>
            <person name="Liu Z."/>
            <person name="Tsui S."/>
        </authorList>
    </citation>
    <scope>NUCLEOTIDE SEQUENCE</scope>
    <source>
        <strain evidence="2">Derf</strain>
        <tissue evidence="2">Whole organism</tissue>
    </source>
</reference>